<dbReference type="Gene3D" id="3.20.110.10">
    <property type="entry name" value="Glycoside hydrolase 38, N terminal domain"/>
    <property type="match status" value="1"/>
</dbReference>
<reference evidence="2 3" key="1">
    <citation type="submission" date="2020-07" db="EMBL/GenBank/DDBJ databases">
        <title>Roseicoccus Jingziensis gen. nov., sp. nov., isolated from coastal seawater.</title>
        <authorList>
            <person name="Feng X."/>
        </authorList>
    </citation>
    <scope>NUCLEOTIDE SEQUENCE [LARGE SCALE GENOMIC DNA]</scope>
    <source>
        <strain evidence="2 3">N1E253</strain>
    </source>
</reference>
<dbReference type="GO" id="GO:0030246">
    <property type="term" value="F:carbohydrate binding"/>
    <property type="evidence" value="ECO:0007669"/>
    <property type="project" value="InterPro"/>
</dbReference>
<accession>A0A851GNS4</accession>
<comment type="caution">
    <text evidence="2">The sequence shown here is derived from an EMBL/GenBank/DDBJ whole genome shotgun (WGS) entry which is preliminary data.</text>
</comment>
<dbReference type="InterPro" id="IPR027291">
    <property type="entry name" value="Glyco_hydro_38_N_sf"/>
</dbReference>
<dbReference type="CDD" id="cd10791">
    <property type="entry name" value="GH38N_AMII_like_1"/>
    <property type="match status" value="1"/>
</dbReference>
<proteinExistence type="predicted"/>
<dbReference type="EMBL" id="JACBAZ010000013">
    <property type="protein sequence ID" value="NWK57501.1"/>
    <property type="molecule type" value="Genomic_DNA"/>
</dbReference>
<dbReference type="SUPFAM" id="SSF88713">
    <property type="entry name" value="Glycoside hydrolase/deacetylase"/>
    <property type="match status" value="1"/>
</dbReference>
<name>A0A851GNS4_9BACT</name>
<protein>
    <submittedName>
        <fullName evidence="2">Glycoside hydrolase</fullName>
    </submittedName>
</protein>
<dbReference type="GO" id="GO:0004559">
    <property type="term" value="F:alpha-mannosidase activity"/>
    <property type="evidence" value="ECO:0007669"/>
    <property type="project" value="InterPro"/>
</dbReference>
<organism evidence="2 3">
    <name type="scientific">Oceaniferula marina</name>
    <dbReference type="NCBI Taxonomy" id="2748318"/>
    <lineage>
        <taxon>Bacteria</taxon>
        <taxon>Pseudomonadati</taxon>
        <taxon>Verrucomicrobiota</taxon>
        <taxon>Verrucomicrobiia</taxon>
        <taxon>Verrucomicrobiales</taxon>
        <taxon>Verrucomicrobiaceae</taxon>
        <taxon>Oceaniferula</taxon>
    </lineage>
</organism>
<evidence type="ECO:0000313" key="2">
    <source>
        <dbReference type="EMBL" id="NWK57501.1"/>
    </source>
</evidence>
<dbReference type="SUPFAM" id="SSF74650">
    <property type="entry name" value="Galactose mutarotase-like"/>
    <property type="match status" value="1"/>
</dbReference>
<evidence type="ECO:0000313" key="3">
    <source>
        <dbReference type="Proteomes" id="UP000557872"/>
    </source>
</evidence>
<keyword evidence="3" id="KW-1185">Reference proteome</keyword>
<feature type="domain" description="Glycoside hydrolase family 38 N-terminal" evidence="1">
    <location>
        <begin position="7"/>
        <end position="277"/>
    </location>
</feature>
<evidence type="ECO:0000259" key="1">
    <source>
        <dbReference type="Pfam" id="PF01074"/>
    </source>
</evidence>
<sequence>MSQLEEILVIHHSHLDLGYTHSQPIVEQLHLEFIDQALDLLDGSDGWPEISAPKWTCEVTWPVLDWLSQASDEQIDRFRNYYLSGRIDVCALPFGMTPLLGEGLLPELMKPLQVLKDKLGVVPTTALQHDVNGMPWPVADLLLDSGVEAFFMGINAHCGGAPMPRPGIFDWESPSGRKLTVFNGLHYSMFDQFAKVDENNPETFKAGIEDLQQFLKTQNYDYPFVWISATNPPEAWDNSPPNPELAQQIQQWNDAGGQPRIRFATPTDVLDRFNALPSHELEVKRGDWTDYWNFGCGSTAADTALHKQATESLALADGLRQQGYECQNLDTMRQEAVEHLLRYNEHTWGSDHSVMNPSAHVRSQLILKQRHASEAIERASFLLFDALESLAKNPLQSRGAMEGVLVYNPSSEAFDGPITIPQSWHEDRKRLRCERFAYRARFAKGSDDSYVGPVHLEPGEWKRLPLSGLSPYQPSSLVSHGVMDEPEENVRPETILNEDRSEAVAYIESPFHRIEYHSSTGRLLSVMDKLSQWQLLADHSTLGFFEFVHERPDARFDDRHEAYYKRDIEDERYFRSCWRPDWKVIRETPERVLSHRVEEQGGSVTLVQCLQARGTEMLEQRVTLHSHTARIDLEIEMVKSDCHTPESIYFAFPVCLDTGWKGYFDTVGQGVELDADQLEGSSRGWVTTDRYAAICDQQHGLALFTPDAPMVQFGDFNFGRDIRENCREANPLLLAWPINNYWNTNFPASQPGRVSFRYSLRSFKAQELEKLPNWASEVSSPLQVHPLVSCAGSDQPR</sequence>
<dbReference type="InterPro" id="IPR000602">
    <property type="entry name" value="Glyco_hydro_38_N"/>
</dbReference>
<dbReference type="GO" id="GO:0006013">
    <property type="term" value="P:mannose metabolic process"/>
    <property type="evidence" value="ECO:0007669"/>
    <property type="project" value="InterPro"/>
</dbReference>
<dbReference type="Pfam" id="PF01074">
    <property type="entry name" value="Glyco_hydro_38N"/>
    <property type="match status" value="1"/>
</dbReference>
<dbReference type="Proteomes" id="UP000557872">
    <property type="component" value="Unassembled WGS sequence"/>
</dbReference>
<dbReference type="InterPro" id="IPR011330">
    <property type="entry name" value="Glyco_hydro/deAcase_b/a-brl"/>
</dbReference>
<dbReference type="RefSeq" id="WP_178934652.1">
    <property type="nucleotide sequence ID" value="NZ_JACBAZ010000013.1"/>
</dbReference>
<dbReference type="InterPro" id="IPR011013">
    <property type="entry name" value="Gal_mutarotase_sf_dom"/>
</dbReference>
<gene>
    <name evidence="2" type="ORF">HW115_17925</name>
</gene>
<keyword evidence="2" id="KW-0378">Hydrolase</keyword>
<dbReference type="AlphaFoldDB" id="A0A851GNS4"/>